<evidence type="ECO:0000256" key="4">
    <source>
        <dbReference type="ARBA" id="ARBA00022679"/>
    </source>
</evidence>
<comment type="subcellular location">
    <subcellularLocation>
        <location evidence="1">Cell inner membrane</location>
    </subcellularLocation>
</comment>
<evidence type="ECO:0000256" key="1">
    <source>
        <dbReference type="ARBA" id="ARBA00004533"/>
    </source>
</evidence>
<comment type="caution">
    <text evidence="7">The sequence shown here is derived from an EMBL/GenBank/DDBJ whole genome shotgun (WGS) entry which is preliminary data.</text>
</comment>
<sequence>MSVVATAIKGVHFLVKPGISANILAYLLYRLACTFGIRRNVALTNLGIAYPESDPSWRREVVKKLYFNLSLSVMEFLILTKNPKAVSKWVTKVEGEEHLENLSKSGRGAVLLTAHVGNWELLAAWLACKGYPLVAGVRDPNDVHVSKLLAYYRKALGVETIPKKSLLLKGAKLLKQGKFIGILADQDGGTDGIRVSFMGKVASTVGGPAALSLLTKAPVVPIVSYRIAPYEHEILVLPPIEPLYELPREEAIREMTIKFNDILEGFIRRSSEQWLWLHRRWRD</sequence>
<gene>
    <name evidence="7" type="ORF">SAMN05444368_1445</name>
</gene>
<keyword evidence="6" id="KW-0012">Acyltransferase</keyword>
<reference evidence="7 8" key="1">
    <citation type="submission" date="2016-11" db="EMBL/GenBank/DDBJ databases">
        <authorList>
            <person name="Varghese N."/>
            <person name="Submissions S."/>
        </authorList>
    </citation>
    <scope>NUCLEOTIDE SEQUENCE [LARGE SCALE GENOMIC DNA]</scope>
    <source>
        <strain evidence="7 8">DSM 20664</strain>
    </source>
</reference>
<dbReference type="RefSeq" id="WP_074199768.1">
    <property type="nucleotide sequence ID" value="NZ_FSQZ01000001.1"/>
</dbReference>
<keyword evidence="8" id="KW-1185">Reference proteome</keyword>
<dbReference type="Proteomes" id="UP000185093">
    <property type="component" value="Unassembled WGS sequence"/>
</dbReference>
<proteinExistence type="predicted"/>
<evidence type="ECO:0000256" key="2">
    <source>
        <dbReference type="ARBA" id="ARBA00022475"/>
    </source>
</evidence>
<keyword evidence="2" id="KW-1003">Cell membrane</keyword>
<dbReference type="PANTHER" id="PTHR30606:SF10">
    <property type="entry name" value="PHOSPHATIDYLINOSITOL MANNOSIDE ACYLTRANSFERASE"/>
    <property type="match status" value="1"/>
</dbReference>
<evidence type="ECO:0000313" key="7">
    <source>
        <dbReference type="EMBL" id="SIN71617.1"/>
    </source>
</evidence>
<evidence type="ECO:0000313" key="8">
    <source>
        <dbReference type="Proteomes" id="UP000185093"/>
    </source>
</evidence>
<keyword evidence="3" id="KW-0997">Cell inner membrane</keyword>
<protein>
    <submittedName>
        <fullName evidence="7">KDO2-lipid IV(A) lauroyltransferase</fullName>
    </submittedName>
</protein>
<organism evidence="7 8">
    <name type="scientific">Acetomicrobium flavidum</name>
    <dbReference type="NCBI Taxonomy" id="49896"/>
    <lineage>
        <taxon>Bacteria</taxon>
        <taxon>Thermotogati</taxon>
        <taxon>Synergistota</taxon>
        <taxon>Synergistia</taxon>
        <taxon>Synergistales</taxon>
        <taxon>Acetomicrobiaceae</taxon>
        <taxon>Acetomicrobium</taxon>
    </lineage>
</organism>
<dbReference type="CDD" id="cd07984">
    <property type="entry name" value="LPLAT_LABLAT-like"/>
    <property type="match status" value="1"/>
</dbReference>
<keyword evidence="5" id="KW-0472">Membrane</keyword>
<evidence type="ECO:0000256" key="3">
    <source>
        <dbReference type="ARBA" id="ARBA00022519"/>
    </source>
</evidence>
<keyword evidence="4" id="KW-0808">Transferase</keyword>
<dbReference type="EMBL" id="FSQZ01000001">
    <property type="protein sequence ID" value="SIN71617.1"/>
    <property type="molecule type" value="Genomic_DNA"/>
</dbReference>
<name>A0ABY1JE60_9BACT</name>
<evidence type="ECO:0000256" key="5">
    <source>
        <dbReference type="ARBA" id="ARBA00023136"/>
    </source>
</evidence>
<dbReference type="InterPro" id="IPR004960">
    <property type="entry name" value="LipA_acyltrans"/>
</dbReference>
<evidence type="ECO:0000256" key="6">
    <source>
        <dbReference type="ARBA" id="ARBA00023315"/>
    </source>
</evidence>
<accession>A0ABY1JE60</accession>
<dbReference type="Pfam" id="PF03279">
    <property type="entry name" value="Lip_A_acyltrans"/>
    <property type="match status" value="1"/>
</dbReference>
<dbReference type="PANTHER" id="PTHR30606">
    <property type="entry name" value="LIPID A BIOSYNTHESIS LAUROYL ACYLTRANSFERASE"/>
    <property type="match status" value="1"/>
</dbReference>